<dbReference type="Proteomes" id="UP000236546">
    <property type="component" value="Unassembled WGS sequence"/>
</dbReference>
<evidence type="ECO:0000256" key="4">
    <source>
        <dbReference type="ARBA" id="ARBA00022525"/>
    </source>
</evidence>
<evidence type="ECO:0000256" key="6">
    <source>
        <dbReference type="ARBA" id="ARBA00022801"/>
    </source>
</evidence>
<name>A0A2K0TCD8_9HYPO</name>
<dbReference type="PANTHER" id="PTHR42061">
    <property type="entry name" value="ENDO-CHITOSANASE"/>
    <property type="match status" value="1"/>
</dbReference>
<evidence type="ECO:0000256" key="1">
    <source>
        <dbReference type="ARBA" id="ARBA00000405"/>
    </source>
</evidence>
<sequence length="235" mass="24459">MYPNTLLTLAALGAVTSAFDLPDNLKQIYDNHRSGNCQNALSDAFSGGAVYCGDIPNAIFLKGSSGNYDNMDIDCDGANNSAGACSNDPSGQGETAFKDTVQTFGIDDLDANIHPYVVFGNEGADPSFSPEQFGMQPLSVMAVVCNNQVFYGIWGDTNGFTSTGESAISMGNLCFPDDGLTGDNGHDPKDVLYIGFMGQQAVPGADGANWSAGNTADFENSIKSLGDSLVAGLQA</sequence>
<proteinExistence type="inferred from homology"/>
<comment type="similarity">
    <text evidence="3 10">Belongs to the glycosyl hydrolase 75 family.</text>
</comment>
<evidence type="ECO:0000256" key="2">
    <source>
        <dbReference type="ARBA" id="ARBA00004613"/>
    </source>
</evidence>
<keyword evidence="9 10" id="KW-0624">Polysaccharide degradation</keyword>
<gene>
    <name evidence="11" type="ORF">TGAMA5MH_05129</name>
</gene>
<dbReference type="PANTHER" id="PTHR42061:SF9">
    <property type="entry name" value="ENDO-CHITOSANASE"/>
    <property type="match status" value="1"/>
</dbReference>
<evidence type="ECO:0000256" key="9">
    <source>
        <dbReference type="ARBA" id="ARBA00023326"/>
    </source>
</evidence>
<protein>
    <recommendedName>
        <fullName evidence="10">Endo-chitosanase</fullName>
        <ecNumber evidence="10">3.2.1.132</ecNumber>
    </recommendedName>
</protein>
<feature type="signal peptide" evidence="10">
    <location>
        <begin position="1"/>
        <end position="18"/>
    </location>
</feature>
<accession>A0A2K0TCD8</accession>
<feature type="chain" id="PRO_5014208001" description="Endo-chitosanase" evidence="10">
    <location>
        <begin position="19"/>
        <end position="235"/>
    </location>
</feature>
<dbReference type="GO" id="GO:0005576">
    <property type="term" value="C:extracellular region"/>
    <property type="evidence" value="ECO:0007669"/>
    <property type="project" value="UniProtKB-SubCell"/>
</dbReference>
<dbReference type="Pfam" id="PF07335">
    <property type="entry name" value="Glyco_hydro_75"/>
    <property type="match status" value="1"/>
</dbReference>
<keyword evidence="6 10" id="KW-0378">Hydrolase</keyword>
<evidence type="ECO:0000256" key="10">
    <source>
        <dbReference type="RuleBase" id="RU361208"/>
    </source>
</evidence>
<dbReference type="EMBL" id="MTYH01000049">
    <property type="protein sequence ID" value="PNP43194.1"/>
    <property type="molecule type" value="Genomic_DNA"/>
</dbReference>
<dbReference type="AlphaFoldDB" id="A0A2K0TCD8"/>
<evidence type="ECO:0000256" key="3">
    <source>
        <dbReference type="ARBA" id="ARBA00007799"/>
    </source>
</evidence>
<comment type="subcellular location">
    <subcellularLocation>
        <location evidence="2 10">Secreted</location>
    </subcellularLocation>
</comment>
<evidence type="ECO:0000256" key="7">
    <source>
        <dbReference type="ARBA" id="ARBA00023277"/>
    </source>
</evidence>
<dbReference type="GO" id="GO:0016977">
    <property type="term" value="F:chitosanase activity"/>
    <property type="evidence" value="ECO:0007669"/>
    <property type="project" value="UniProtKB-EC"/>
</dbReference>
<comment type="function">
    <text evidence="10">Chitosanase catalyzing the endo-type cleavage of chitosan, the deacylated form of chitin. Chitosanase may be crucial in the degradation of the deacetylated portion of chitin in the fungal cell wall.</text>
</comment>
<keyword evidence="8 10" id="KW-0326">Glycosidase</keyword>
<keyword evidence="7" id="KW-0119">Carbohydrate metabolism</keyword>
<comment type="caution">
    <text evidence="11">The sequence shown here is derived from an EMBL/GenBank/DDBJ whole genome shotgun (WGS) entry which is preliminary data.</text>
</comment>
<keyword evidence="4" id="KW-0964">Secreted</keyword>
<evidence type="ECO:0000256" key="5">
    <source>
        <dbReference type="ARBA" id="ARBA00022729"/>
    </source>
</evidence>
<evidence type="ECO:0000313" key="12">
    <source>
        <dbReference type="Proteomes" id="UP000236546"/>
    </source>
</evidence>
<dbReference type="EC" id="3.2.1.132" evidence="10"/>
<dbReference type="GO" id="GO:0000272">
    <property type="term" value="P:polysaccharide catabolic process"/>
    <property type="evidence" value="ECO:0007669"/>
    <property type="project" value="UniProtKB-KW"/>
</dbReference>
<dbReference type="OrthoDB" id="4756206at2759"/>
<organism evidence="11 12">
    <name type="scientific">Trichoderma gamsii</name>
    <dbReference type="NCBI Taxonomy" id="398673"/>
    <lineage>
        <taxon>Eukaryota</taxon>
        <taxon>Fungi</taxon>
        <taxon>Dikarya</taxon>
        <taxon>Ascomycota</taxon>
        <taxon>Pezizomycotina</taxon>
        <taxon>Sordariomycetes</taxon>
        <taxon>Hypocreomycetidae</taxon>
        <taxon>Hypocreales</taxon>
        <taxon>Hypocreaceae</taxon>
        <taxon>Trichoderma</taxon>
    </lineage>
</organism>
<evidence type="ECO:0000313" key="11">
    <source>
        <dbReference type="EMBL" id="PNP43194.1"/>
    </source>
</evidence>
<reference evidence="11 12" key="1">
    <citation type="submission" date="2017-02" db="EMBL/GenBank/DDBJ databases">
        <title>Genomes of Trichoderma spp. with biocontrol activity.</title>
        <authorList>
            <person name="Gardiner D."/>
            <person name="Kazan K."/>
            <person name="Vos C."/>
            <person name="Harvey P."/>
        </authorList>
    </citation>
    <scope>NUCLEOTIDE SEQUENCE [LARGE SCALE GENOMIC DNA]</scope>
    <source>
        <strain evidence="11 12">A5MH</strain>
    </source>
</reference>
<evidence type="ECO:0000256" key="8">
    <source>
        <dbReference type="ARBA" id="ARBA00023295"/>
    </source>
</evidence>
<comment type="catalytic activity">
    <reaction evidence="1 10">
        <text>Endohydrolysis of beta-(1-&gt;4)-linkages between D-glucosamine residues in a partly acetylated chitosan.</text>
        <dbReference type="EC" id="3.2.1.132"/>
    </reaction>
</comment>
<keyword evidence="5 10" id="KW-0732">Signal</keyword>
<dbReference type="InterPro" id="IPR009939">
    <property type="entry name" value="Chitosanase_fungal"/>
</dbReference>